<feature type="transmembrane region" description="Helical" evidence="1">
    <location>
        <begin position="12"/>
        <end position="35"/>
    </location>
</feature>
<evidence type="ECO:0008006" key="4">
    <source>
        <dbReference type="Google" id="ProtNLM"/>
    </source>
</evidence>
<accession>A0A0S8G595</accession>
<keyword evidence="1" id="KW-0472">Membrane</keyword>
<gene>
    <name evidence="2" type="ORF">AMJ87_12380</name>
</gene>
<dbReference type="EMBL" id="LJUO01000184">
    <property type="protein sequence ID" value="KPK68101.1"/>
    <property type="molecule type" value="Genomic_DNA"/>
</dbReference>
<evidence type="ECO:0000256" key="1">
    <source>
        <dbReference type="SAM" id="Phobius"/>
    </source>
</evidence>
<dbReference type="Proteomes" id="UP000051096">
    <property type="component" value="Unassembled WGS sequence"/>
</dbReference>
<proteinExistence type="predicted"/>
<keyword evidence="1" id="KW-0812">Transmembrane</keyword>
<organism evidence="2 3">
    <name type="scientific">candidate division WOR_3 bacterium SM23_60</name>
    <dbReference type="NCBI Taxonomy" id="1703780"/>
    <lineage>
        <taxon>Bacteria</taxon>
        <taxon>Bacteria division WOR-3</taxon>
    </lineage>
</organism>
<evidence type="ECO:0000313" key="2">
    <source>
        <dbReference type="EMBL" id="KPK68101.1"/>
    </source>
</evidence>
<sequence>MKKLITKNHRGIALIVALGSMILILIVAAISMYVITRGLSIASGQRTYQSAFEACEGGIELGLAEVNRAFLARTDPDTATLNIHKFTVRVLPDPLFSMHAEGSVLKFSRGYYGVGYGMSKGGTNFYYRILAESEGAGGERVTLEVQQKKRIM</sequence>
<comment type="caution">
    <text evidence="2">The sequence shown here is derived from an EMBL/GenBank/DDBJ whole genome shotgun (WGS) entry which is preliminary data.</text>
</comment>
<protein>
    <recommendedName>
        <fullName evidence="4">Type 4 fimbrial biogenesis protein PilX N-terminal domain-containing protein</fullName>
    </recommendedName>
</protein>
<evidence type="ECO:0000313" key="3">
    <source>
        <dbReference type="Proteomes" id="UP000051096"/>
    </source>
</evidence>
<reference evidence="2 3" key="1">
    <citation type="journal article" date="2015" name="Microbiome">
        <title>Genomic resolution of linkages in carbon, nitrogen, and sulfur cycling among widespread estuary sediment bacteria.</title>
        <authorList>
            <person name="Baker B.J."/>
            <person name="Lazar C.S."/>
            <person name="Teske A.P."/>
            <person name="Dick G.J."/>
        </authorList>
    </citation>
    <scope>NUCLEOTIDE SEQUENCE [LARGE SCALE GENOMIC DNA]</scope>
    <source>
        <strain evidence="2">SM23_60</strain>
    </source>
</reference>
<dbReference type="AlphaFoldDB" id="A0A0S8G595"/>
<name>A0A0S8G595_UNCW3</name>
<keyword evidence="1" id="KW-1133">Transmembrane helix</keyword>